<dbReference type="EMBL" id="JARAOO010000007">
    <property type="protein sequence ID" value="KAJ7962591.1"/>
    <property type="molecule type" value="Genomic_DNA"/>
</dbReference>
<dbReference type="GO" id="GO:0006952">
    <property type="term" value="P:defense response"/>
    <property type="evidence" value="ECO:0007669"/>
    <property type="project" value="InterPro"/>
</dbReference>
<dbReference type="Gene3D" id="3.40.50.300">
    <property type="entry name" value="P-loop containing nucleotide triphosphate hydrolases"/>
    <property type="match status" value="1"/>
</dbReference>
<dbReference type="SUPFAM" id="SSF46785">
    <property type="entry name" value="Winged helix' DNA-binding domain"/>
    <property type="match status" value="1"/>
</dbReference>
<dbReference type="GO" id="GO:0043531">
    <property type="term" value="F:ADP binding"/>
    <property type="evidence" value="ECO:0007669"/>
    <property type="project" value="InterPro"/>
</dbReference>
<comment type="caution">
    <text evidence="5">The sequence shown here is derived from an EMBL/GenBank/DDBJ whole genome shotgun (WGS) entry which is preliminary data.</text>
</comment>
<dbReference type="InterPro" id="IPR002182">
    <property type="entry name" value="NB-ARC"/>
</dbReference>
<dbReference type="InterPro" id="IPR011713">
    <property type="entry name" value="Leu-rich_rpt_3"/>
</dbReference>
<dbReference type="SUPFAM" id="SSF52540">
    <property type="entry name" value="P-loop containing nucleoside triphosphate hydrolases"/>
    <property type="match status" value="1"/>
</dbReference>
<evidence type="ECO:0000256" key="2">
    <source>
        <dbReference type="ARBA" id="ARBA00022737"/>
    </source>
</evidence>
<evidence type="ECO:0000259" key="4">
    <source>
        <dbReference type="Pfam" id="PF23282"/>
    </source>
</evidence>
<dbReference type="InterPro" id="IPR027417">
    <property type="entry name" value="P-loop_NTPase"/>
</dbReference>
<evidence type="ECO:0000259" key="3">
    <source>
        <dbReference type="Pfam" id="PF00931"/>
    </source>
</evidence>
<dbReference type="Pfam" id="PF07725">
    <property type="entry name" value="LRR_3"/>
    <property type="match status" value="1"/>
</dbReference>
<protein>
    <submittedName>
        <fullName evidence="5">Disease resistance protein (TIR-NBS-LRR class)</fullName>
    </submittedName>
</protein>
<name>A0AAD7PNR9_QUISA</name>
<evidence type="ECO:0000256" key="1">
    <source>
        <dbReference type="ARBA" id="ARBA00022614"/>
    </source>
</evidence>
<dbReference type="InterPro" id="IPR036390">
    <property type="entry name" value="WH_DNA-bd_sf"/>
</dbReference>
<dbReference type="Gene3D" id="1.10.8.430">
    <property type="entry name" value="Helical domain of apoptotic protease-activating factors"/>
    <property type="match status" value="1"/>
</dbReference>
<dbReference type="PANTHER" id="PTHR11017">
    <property type="entry name" value="LEUCINE-RICH REPEAT-CONTAINING PROTEIN"/>
    <property type="match status" value="1"/>
</dbReference>
<organism evidence="5 6">
    <name type="scientific">Quillaja saponaria</name>
    <name type="common">Soap bark tree</name>
    <dbReference type="NCBI Taxonomy" id="32244"/>
    <lineage>
        <taxon>Eukaryota</taxon>
        <taxon>Viridiplantae</taxon>
        <taxon>Streptophyta</taxon>
        <taxon>Embryophyta</taxon>
        <taxon>Tracheophyta</taxon>
        <taxon>Spermatophyta</taxon>
        <taxon>Magnoliopsida</taxon>
        <taxon>eudicotyledons</taxon>
        <taxon>Gunneridae</taxon>
        <taxon>Pentapetalae</taxon>
        <taxon>rosids</taxon>
        <taxon>fabids</taxon>
        <taxon>Fabales</taxon>
        <taxon>Quillajaceae</taxon>
        <taxon>Quillaja</taxon>
    </lineage>
</organism>
<keyword evidence="6" id="KW-1185">Reference proteome</keyword>
<sequence>MLLVEKSLRIGSLGSTFVEERLRRKKVLLVFDNVDDSSQLEYLLGSGDACFGSGSRVMVTSRDRRVFAKADEIYEVPKMNFQESLQLFNLNAFKQDNPVEDLRELSKRMVYYCDGIPLALKVLGSFLYGRSKEEWESCLRNIEKAPHKKIVNALKLSYDGLDYKEKAIFLDIACFFAGDLVDKVKAMLGEFITVVIPVLIDLSLISISQDKKVEIHDLIKEMGLEIVRQQSPIEPGKRSRLWCSKDVGHMLKNNTGTDAVECISLDMYKFKEVHLSDAAFARMPNLRFLKFYNSGPFSNGIYSSEVKISHGIGSVSDKLRLFHWDGYPSRYMPVHFCPENLVELVMRGSHVDQLWDGVQYLPNLRTINLRYSKHLTGIPNLSRAPNLQYVNLSGCSKLKEFPVTSTNLDVLDLCKTAIVEVPSSVATLTKLSKLDLSYCESLTNLTSSIC</sequence>
<feature type="domain" description="NB-ARC" evidence="3">
    <location>
        <begin position="20"/>
        <end position="96"/>
    </location>
</feature>
<dbReference type="KEGG" id="qsa:O6P43_017794"/>
<feature type="domain" description="Disease resistance protein Roq1-like winged-helix" evidence="4">
    <location>
        <begin position="163"/>
        <end position="231"/>
    </location>
</feature>
<accession>A0AAD7PNR9</accession>
<reference evidence="5" key="1">
    <citation type="journal article" date="2023" name="Science">
        <title>Elucidation of the pathway for biosynthesis of saponin adjuvants from the soapbark tree.</title>
        <authorList>
            <person name="Reed J."/>
            <person name="Orme A."/>
            <person name="El-Demerdash A."/>
            <person name="Owen C."/>
            <person name="Martin L.B.B."/>
            <person name="Misra R.C."/>
            <person name="Kikuchi S."/>
            <person name="Rejzek M."/>
            <person name="Martin A.C."/>
            <person name="Harkess A."/>
            <person name="Leebens-Mack J."/>
            <person name="Louveau T."/>
            <person name="Stephenson M.J."/>
            <person name="Osbourn A."/>
        </authorList>
    </citation>
    <scope>NUCLEOTIDE SEQUENCE</scope>
    <source>
        <strain evidence="5">S10</strain>
    </source>
</reference>
<gene>
    <name evidence="5" type="ORF">O6P43_017794</name>
</gene>
<dbReference type="InterPro" id="IPR044974">
    <property type="entry name" value="Disease_R_plants"/>
</dbReference>
<dbReference type="Pfam" id="PF00931">
    <property type="entry name" value="NB-ARC"/>
    <property type="match status" value="1"/>
</dbReference>
<dbReference type="InterPro" id="IPR042197">
    <property type="entry name" value="Apaf_helical"/>
</dbReference>
<dbReference type="SUPFAM" id="SSF52058">
    <property type="entry name" value="L domain-like"/>
    <property type="match status" value="1"/>
</dbReference>
<dbReference type="Proteomes" id="UP001163823">
    <property type="component" value="Chromosome 7"/>
</dbReference>
<dbReference type="AlphaFoldDB" id="A0AAD7PNR9"/>
<dbReference type="Gene3D" id="3.80.10.10">
    <property type="entry name" value="Ribonuclease Inhibitor"/>
    <property type="match status" value="1"/>
</dbReference>
<evidence type="ECO:0000313" key="6">
    <source>
        <dbReference type="Proteomes" id="UP001163823"/>
    </source>
</evidence>
<keyword evidence="1" id="KW-0433">Leucine-rich repeat</keyword>
<dbReference type="PANTHER" id="PTHR11017:SF568">
    <property type="entry name" value="ADP-RIBOSYL CYCLASE_CYCLIC ADP-RIBOSE HYDROLASE"/>
    <property type="match status" value="1"/>
</dbReference>
<dbReference type="InterPro" id="IPR032675">
    <property type="entry name" value="LRR_dom_sf"/>
</dbReference>
<keyword evidence="2" id="KW-0677">Repeat</keyword>
<dbReference type="InterPro" id="IPR058192">
    <property type="entry name" value="WHD_ROQ1-like"/>
</dbReference>
<evidence type="ECO:0000313" key="5">
    <source>
        <dbReference type="EMBL" id="KAJ7962591.1"/>
    </source>
</evidence>
<dbReference type="PRINTS" id="PR00364">
    <property type="entry name" value="DISEASERSIST"/>
</dbReference>
<proteinExistence type="predicted"/>
<dbReference type="Pfam" id="PF23282">
    <property type="entry name" value="WHD_ROQ1"/>
    <property type="match status" value="1"/>
</dbReference>